<evidence type="ECO:0000256" key="4">
    <source>
        <dbReference type="ARBA" id="ARBA00011233"/>
    </source>
</evidence>
<dbReference type="EMBL" id="FNRY01000001">
    <property type="protein sequence ID" value="SEB43225.1"/>
    <property type="molecule type" value="Genomic_DNA"/>
</dbReference>
<feature type="transmembrane region" description="Helical" evidence="13">
    <location>
        <begin position="302"/>
        <end position="327"/>
    </location>
</feature>
<dbReference type="STRING" id="640635.SAMN04489806_0589"/>
<evidence type="ECO:0000256" key="7">
    <source>
        <dbReference type="ARBA" id="ARBA00022723"/>
    </source>
</evidence>
<evidence type="ECO:0000313" key="16">
    <source>
        <dbReference type="EMBL" id="SEB43225.1"/>
    </source>
</evidence>
<dbReference type="InterPro" id="IPR028096">
    <property type="entry name" value="EfeO_Cupredoxin"/>
</dbReference>
<feature type="transmembrane region" description="Helical" evidence="13">
    <location>
        <begin position="428"/>
        <end position="449"/>
    </location>
</feature>
<evidence type="ECO:0000256" key="3">
    <source>
        <dbReference type="ARBA" id="ARBA00010609"/>
    </source>
</evidence>
<feature type="binding site" description="type 1 copper site" evidence="12">
    <location>
        <position position="702"/>
    </location>
    <ligand>
        <name>Cu cation</name>
        <dbReference type="ChEBI" id="CHEBI:23378"/>
        <label>1</label>
    </ligand>
</feature>
<feature type="domain" description="Plastocyanin-like" evidence="14">
    <location>
        <begin position="616"/>
        <end position="725"/>
    </location>
</feature>
<dbReference type="GO" id="GO:0005507">
    <property type="term" value="F:copper ion binding"/>
    <property type="evidence" value="ECO:0007669"/>
    <property type="project" value="InterPro"/>
</dbReference>
<feature type="transmembrane region" description="Helical" evidence="13">
    <location>
        <begin position="372"/>
        <end position="394"/>
    </location>
</feature>
<dbReference type="AlphaFoldDB" id="A0A1H4JB02"/>
<sequence>MRSLERRTWYILTNSLVGLWMLAAIVVVTAHRFLPISTWLMVHVTMLGAVSTAIIIWSQHFADTLTRKQPPGGRVVLGSRLAAHTLGAITVVVGMIGNAGSVVLVGAILVGLAALAHSIVLSLQLRGALSSRFGPLVRFYVVAGLWLIVGVSFGFWMSQLSSDDPMRSRLFVAHVAINLLGWVGTTVLGTVILFWPTVLHARMRPGDGSRSELVLVLSSAGLLFIVLAALTDQLPGVLLGGALWLGALVLVAIEGVRQVKDASGVSYAALSIGAAVCWLAASVVLLAVGVGTAAEIGAAVNALAWIVQPFIAGFAVQIVLGALSYLLPVIMGRPNARKAAERELDRGAVFRAVVINAGILVYLLDVPSVVKVLLSLTVFAVFISFLVLAVRAIVAGLRARRAEPAPATHTPGEQLTLGAPRKPVRRALSGQIVTAASVILLAVTGGVAVDPAAAGINTVSAATVAETGHTTTIDVTVKGMRFVPDTLEVPAGDTLVVNFTNTGTDVHDITFANGTSSGRLNPGESATVDVGVISADMDVWCSVTGHRAMGMVAKVIAVGGASVGATHDHDDMPGLADGGAAADLDFSLSPEAGFVPYDASLPAAEGSSIHKVSFDVEDVTAEVAQGVTQALWTFNGTAPGPVLHGTVGDVFEVTLVNNGSMGHSIDFHAGVLAPDEPMRTILPGESLEYRFTATRAGIWMYHCSTMPMSTHIANGMFGAVVIDPPDLAPVDEEFVLVQSEFYLGAEGGPVDSAKVATQMPDIVAFNGYANQYRDRPLRVKTGDSVRVWVLDAGPNVASSFHVIGGQFHTVWKEGDYSLKDGGSTGVGGAQALDLAPAQGGFVELTFPEAGHYSFVSHIMSDAEKGATGVFEVTD</sequence>
<dbReference type="InterPro" id="IPR001287">
    <property type="entry name" value="NO2-reductase_Cu"/>
</dbReference>
<evidence type="ECO:0000256" key="1">
    <source>
        <dbReference type="ARBA" id="ARBA00001960"/>
    </source>
</evidence>
<comment type="catalytic activity">
    <reaction evidence="11">
        <text>nitric oxide + Fe(III)-[cytochrome c] + H2O = Fe(II)-[cytochrome c] + nitrite + 2 H(+)</text>
        <dbReference type="Rhea" id="RHEA:15233"/>
        <dbReference type="Rhea" id="RHEA-COMP:10350"/>
        <dbReference type="Rhea" id="RHEA-COMP:14399"/>
        <dbReference type="ChEBI" id="CHEBI:15377"/>
        <dbReference type="ChEBI" id="CHEBI:15378"/>
        <dbReference type="ChEBI" id="CHEBI:16301"/>
        <dbReference type="ChEBI" id="CHEBI:16480"/>
        <dbReference type="ChEBI" id="CHEBI:29033"/>
        <dbReference type="ChEBI" id="CHEBI:29034"/>
        <dbReference type="EC" id="1.7.2.1"/>
    </reaction>
</comment>
<comment type="subunit">
    <text evidence="4">Homotrimer.</text>
</comment>
<evidence type="ECO:0000256" key="10">
    <source>
        <dbReference type="ARBA" id="ARBA00023008"/>
    </source>
</evidence>
<protein>
    <recommendedName>
        <fullName evidence="6">Copper-containing nitrite reductase</fullName>
        <ecNumber evidence="5">1.7.2.1</ecNumber>
    </recommendedName>
</protein>
<dbReference type="OrthoDB" id="345021at2"/>
<keyword evidence="17" id="KW-1185">Reference proteome</keyword>
<keyword evidence="7 12" id="KW-0479">Metal-binding</keyword>
<evidence type="ECO:0000259" key="14">
    <source>
        <dbReference type="Pfam" id="PF07732"/>
    </source>
</evidence>
<feature type="domain" description="EfeO-type cupredoxin-like" evidence="15">
    <location>
        <begin position="459"/>
        <end position="531"/>
    </location>
</feature>
<feature type="transmembrane region" description="Helical" evidence="13">
    <location>
        <begin position="36"/>
        <end position="57"/>
    </location>
</feature>
<keyword evidence="13" id="KW-1133">Transmembrane helix</keyword>
<dbReference type="PRINTS" id="PR00695">
    <property type="entry name" value="CUNO2RDTASE"/>
</dbReference>
<dbReference type="Pfam" id="PF13473">
    <property type="entry name" value="Cupredoxin_1"/>
    <property type="match status" value="1"/>
</dbReference>
<feature type="transmembrane region" description="Helical" evidence="13">
    <location>
        <begin position="77"/>
        <end position="96"/>
    </location>
</feature>
<keyword evidence="8" id="KW-0677">Repeat</keyword>
<evidence type="ECO:0000256" key="6">
    <source>
        <dbReference type="ARBA" id="ARBA00017290"/>
    </source>
</evidence>
<evidence type="ECO:0000256" key="5">
    <source>
        <dbReference type="ARBA" id="ARBA00011882"/>
    </source>
</evidence>
<feature type="binding site" description="type 1 copper site" evidence="12">
    <location>
        <position position="857"/>
    </location>
    <ligand>
        <name>Cu cation</name>
        <dbReference type="ChEBI" id="CHEBI:23378"/>
        <label>1</label>
    </ligand>
</feature>
<dbReference type="Proteomes" id="UP000199183">
    <property type="component" value="Unassembled WGS sequence"/>
</dbReference>
<reference evidence="16 17" key="1">
    <citation type="submission" date="2016-10" db="EMBL/GenBank/DDBJ databases">
        <authorList>
            <person name="de Groot N.N."/>
        </authorList>
    </citation>
    <scope>NUCLEOTIDE SEQUENCE [LARGE SCALE GENOMIC DNA]</scope>
    <source>
        <strain evidence="16 17">DSM 21799</strain>
    </source>
</reference>
<accession>A0A1H4JB02</accession>
<feature type="transmembrane region" description="Helical" evidence="13">
    <location>
        <begin position="348"/>
        <end position="366"/>
    </location>
</feature>
<comment type="cofactor">
    <cofactor evidence="1 12">
        <name>Cu(+)</name>
        <dbReference type="ChEBI" id="CHEBI:49552"/>
    </cofactor>
</comment>
<dbReference type="SUPFAM" id="SSF49503">
    <property type="entry name" value="Cupredoxins"/>
    <property type="match status" value="3"/>
</dbReference>
<feature type="transmembrane region" description="Helical" evidence="13">
    <location>
        <begin position="265"/>
        <end position="290"/>
    </location>
</feature>
<dbReference type="InterPro" id="IPR011707">
    <property type="entry name" value="Cu-oxidase-like_N"/>
</dbReference>
<feature type="transmembrane region" description="Helical" evidence="13">
    <location>
        <begin position="9"/>
        <end position="30"/>
    </location>
</feature>
<evidence type="ECO:0000256" key="8">
    <source>
        <dbReference type="ARBA" id="ARBA00022737"/>
    </source>
</evidence>
<feature type="transmembrane region" description="Helical" evidence="13">
    <location>
        <begin position="213"/>
        <end position="230"/>
    </location>
</feature>
<dbReference type="GO" id="GO:0050421">
    <property type="term" value="F:nitrite reductase (NO-forming) activity"/>
    <property type="evidence" value="ECO:0007669"/>
    <property type="project" value="UniProtKB-EC"/>
</dbReference>
<feature type="transmembrane region" description="Helical" evidence="13">
    <location>
        <begin position="102"/>
        <end position="125"/>
    </location>
</feature>
<comment type="similarity">
    <text evidence="3">Belongs to the multicopper oxidase family.</text>
</comment>
<evidence type="ECO:0000256" key="11">
    <source>
        <dbReference type="ARBA" id="ARBA00049340"/>
    </source>
</evidence>
<dbReference type="CDD" id="cd11020">
    <property type="entry name" value="CuRO_1_CuNIR"/>
    <property type="match status" value="1"/>
</dbReference>
<evidence type="ECO:0000256" key="13">
    <source>
        <dbReference type="SAM" id="Phobius"/>
    </source>
</evidence>
<dbReference type="CDD" id="cd04208">
    <property type="entry name" value="CuRO_2_CuNIR"/>
    <property type="match status" value="1"/>
</dbReference>
<keyword evidence="13" id="KW-0812">Transmembrane</keyword>
<dbReference type="EC" id="1.7.2.1" evidence="5"/>
<evidence type="ECO:0000259" key="15">
    <source>
        <dbReference type="Pfam" id="PF13473"/>
    </source>
</evidence>
<feature type="binding site" description="type 1 copper site" evidence="12">
    <location>
        <position position="663"/>
    </location>
    <ligand>
        <name>Cu cation</name>
        <dbReference type="ChEBI" id="CHEBI:23378"/>
        <label>1</label>
    </ligand>
</feature>
<name>A0A1H4JB02_9MICO</name>
<feature type="binding site" description="type 1 copper site" evidence="12">
    <location>
        <position position="703"/>
    </location>
    <ligand>
        <name>Cu cation</name>
        <dbReference type="ChEBI" id="CHEBI:23378"/>
        <label>1</label>
    </ligand>
</feature>
<dbReference type="Pfam" id="PF07732">
    <property type="entry name" value="Cu-oxidase_3"/>
    <property type="match status" value="1"/>
</dbReference>
<keyword evidence="10 12" id="KW-0186">Copper</keyword>
<feature type="binding site" description="type 1 copper site" evidence="12">
    <location>
        <position position="711"/>
    </location>
    <ligand>
        <name>Cu cation</name>
        <dbReference type="ChEBI" id="CHEBI:23378"/>
        <label>1</label>
    </ligand>
</feature>
<evidence type="ECO:0000256" key="9">
    <source>
        <dbReference type="ARBA" id="ARBA00023002"/>
    </source>
</evidence>
<comment type="cofactor">
    <cofactor evidence="2 12">
        <name>Cu(2+)</name>
        <dbReference type="ChEBI" id="CHEBI:29036"/>
    </cofactor>
</comment>
<keyword evidence="9" id="KW-0560">Oxidoreductase</keyword>
<dbReference type="PANTHER" id="PTHR11709">
    <property type="entry name" value="MULTI-COPPER OXIDASE"/>
    <property type="match status" value="1"/>
</dbReference>
<feature type="binding site" description="type 1 copper site" evidence="12">
    <location>
        <position position="716"/>
    </location>
    <ligand>
        <name>Cu cation</name>
        <dbReference type="ChEBI" id="CHEBI:23378"/>
        <label>1</label>
    </ligand>
</feature>
<dbReference type="Gene3D" id="2.60.40.420">
    <property type="entry name" value="Cupredoxins - blue copper proteins"/>
    <property type="match status" value="3"/>
</dbReference>
<dbReference type="InterPro" id="IPR008972">
    <property type="entry name" value="Cupredoxin"/>
</dbReference>
<feature type="binding site" description="type 1 copper site" evidence="12">
    <location>
        <position position="668"/>
    </location>
    <ligand>
        <name>Cu cation</name>
        <dbReference type="ChEBI" id="CHEBI:23378"/>
        <label>1</label>
    </ligand>
</feature>
<evidence type="ECO:0000256" key="12">
    <source>
        <dbReference type="PIRSR" id="PIRSR601287-1"/>
    </source>
</evidence>
<feature type="transmembrane region" description="Helical" evidence="13">
    <location>
        <begin position="137"/>
        <end position="159"/>
    </location>
</feature>
<dbReference type="PANTHER" id="PTHR11709:SF394">
    <property type="entry name" value="FI03373P-RELATED"/>
    <property type="match status" value="1"/>
</dbReference>
<evidence type="ECO:0000256" key="2">
    <source>
        <dbReference type="ARBA" id="ARBA00001973"/>
    </source>
</evidence>
<evidence type="ECO:0000313" key="17">
    <source>
        <dbReference type="Proteomes" id="UP000199183"/>
    </source>
</evidence>
<dbReference type="RefSeq" id="WP_091179654.1">
    <property type="nucleotide sequence ID" value="NZ_FNRY01000001.1"/>
</dbReference>
<dbReference type="InterPro" id="IPR045087">
    <property type="entry name" value="Cu-oxidase_fam"/>
</dbReference>
<feature type="transmembrane region" description="Helical" evidence="13">
    <location>
        <begin position="236"/>
        <end position="253"/>
    </location>
</feature>
<organism evidence="16 17">
    <name type="scientific">Paramicrobacterium humi</name>
    <dbReference type="NCBI Taxonomy" id="640635"/>
    <lineage>
        <taxon>Bacteria</taxon>
        <taxon>Bacillati</taxon>
        <taxon>Actinomycetota</taxon>
        <taxon>Actinomycetes</taxon>
        <taxon>Micrococcales</taxon>
        <taxon>Microbacteriaceae</taxon>
        <taxon>Paramicrobacterium</taxon>
    </lineage>
</organism>
<keyword evidence="13" id="KW-0472">Membrane</keyword>
<proteinExistence type="inferred from homology"/>
<feature type="transmembrane region" description="Helical" evidence="13">
    <location>
        <begin position="179"/>
        <end position="201"/>
    </location>
</feature>
<gene>
    <name evidence="16" type="ORF">SAMN04489806_0589</name>
</gene>